<comment type="similarity">
    <text evidence="2">Belongs to the bacterial sugar transferase family.</text>
</comment>
<feature type="transmembrane region" description="Helical" evidence="8">
    <location>
        <begin position="334"/>
        <end position="355"/>
    </location>
</feature>
<reference evidence="10 11" key="1">
    <citation type="submission" date="2020-02" db="EMBL/GenBank/DDBJ databases">
        <title>Genome sequence of strain AETb3-4.</title>
        <authorList>
            <person name="Gao J."/>
            <person name="Zhang X."/>
        </authorList>
    </citation>
    <scope>NUCLEOTIDE SEQUENCE [LARGE SCALE GENOMIC DNA]</scope>
    <source>
        <strain evidence="10 11">AETb3-4</strain>
    </source>
</reference>
<comment type="subcellular location">
    <subcellularLocation>
        <location evidence="1">Membrane</location>
        <topology evidence="1">Multi-pass membrane protein</topology>
    </subcellularLocation>
</comment>
<feature type="region of interest" description="Disordered" evidence="7">
    <location>
        <begin position="1"/>
        <end position="47"/>
    </location>
</feature>
<dbReference type="PANTHER" id="PTHR30576">
    <property type="entry name" value="COLANIC BIOSYNTHESIS UDP-GLUCOSE LIPID CARRIER TRANSFERASE"/>
    <property type="match status" value="1"/>
</dbReference>
<keyword evidence="11" id="KW-1185">Reference proteome</keyword>
<dbReference type="Pfam" id="PF02397">
    <property type="entry name" value="Bac_transf"/>
    <property type="match status" value="1"/>
</dbReference>
<dbReference type="Pfam" id="PF13727">
    <property type="entry name" value="CoA_binding_3"/>
    <property type="match status" value="1"/>
</dbReference>
<evidence type="ECO:0000256" key="5">
    <source>
        <dbReference type="ARBA" id="ARBA00022989"/>
    </source>
</evidence>
<evidence type="ECO:0000256" key="1">
    <source>
        <dbReference type="ARBA" id="ARBA00004141"/>
    </source>
</evidence>
<evidence type="ECO:0000256" key="7">
    <source>
        <dbReference type="SAM" id="MobiDB-lite"/>
    </source>
</evidence>
<evidence type="ECO:0000256" key="8">
    <source>
        <dbReference type="SAM" id="Phobius"/>
    </source>
</evidence>
<feature type="transmembrane region" description="Helical" evidence="8">
    <location>
        <begin position="96"/>
        <end position="114"/>
    </location>
</feature>
<dbReference type="AlphaFoldDB" id="A0A7Y7IFA1"/>
<organism evidence="10 11">
    <name type="scientific">Arthrobacter wenxiniae</name>
    <dbReference type="NCBI Taxonomy" id="2713570"/>
    <lineage>
        <taxon>Bacteria</taxon>
        <taxon>Bacillati</taxon>
        <taxon>Actinomycetota</taxon>
        <taxon>Actinomycetes</taxon>
        <taxon>Micrococcales</taxon>
        <taxon>Micrococcaceae</taxon>
        <taxon>Arthrobacter</taxon>
    </lineage>
</organism>
<evidence type="ECO:0000256" key="4">
    <source>
        <dbReference type="ARBA" id="ARBA00022692"/>
    </source>
</evidence>
<evidence type="ECO:0000256" key="3">
    <source>
        <dbReference type="ARBA" id="ARBA00022679"/>
    </source>
</evidence>
<sequence>MSDLRSRPPVGSPAPAPQPESAALAASRPRHTAWDADALRDPDPSGKPRAGWPVLYARRLFLTDLAVTVVAVAAAYFNRFGLDSEGVANQVPPYEYVGVSLLIMVLWNADLALFRTRQRQVLGAGAAEYKRVTHSTLRSFGLLAIIMVVFQLDVVRGFFALALPLGIVLLLADRWLWRRWIASRRAAGDYLSNAVVLGSTDDVQYVISQLQANPSTGFRVAGVAVTSLDLDTEIDPAWHRVPVQSNMADIARVVRQARADAVIVAGNLPGGPKTIQELGWRLGDLSTELVLASSLTNVAGPRVHFRPVEGLPLMHVEMPQYSGGKHVYKRAADVMLSFMALLVLAPVLLVLGAIVRLDSHGPALFHQERIGRNGETFKMLKFRSMIVDAEAKVEALAGSNEAAGVLFKMANDPRVTKCGRWMRRFSLDELPQFWNVLVGHMSLVGPRPPLAREVAKYQAPAHRRLLIKPGITGLWQINGRSDLPWEEAVRLDLYYVENWSLTGDFIILWRTAKAVYAPEGAY</sequence>
<keyword evidence="5 8" id="KW-1133">Transmembrane helix</keyword>
<proteinExistence type="inferred from homology"/>
<dbReference type="Proteomes" id="UP000543556">
    <property type="component" value="Unassembled WGS sequence"/>
</dbReference>
<evidence type="ECO:0000256" key="6">
    <source>
        <dbReference type="ARBA" id="ARBA00023136"/>
    </source>
</evidence>
<dbReference type="GO" id="GO:0016020">
    <property type="term" value="C:membrane"/>
    <property type="evidence" value="ECO:0007669"/>
    <property type="project" value="UniProtKB-SubCell"/>
</dbReference>
<dbReference type="RefSeq" id="WP_176634136.1">
    <property type="nucleotide sequence ID" value="NZ_JAAMFM010000005.1"/>
</dbReference>
<feature type="domain" description="Bacterial sugar transferase" evidence="9">
    <location>
        <begin position="329"/>
        <end position="515"/>
    </location>
</feature>
<evidence type="ECO:0000313" key="10">
    <source>
        <dbReference type="EMBL" id="NVM94412.1"/>
    </source>
</evidence>
<dbReference type="GO" id="GO:0016780">
    <property type="term" value="F:phosphotransferase activity, for other substituted phosphate groups"/>
    <property type="evidence" value="ECO:0007669"/>
    <property type="project" value="TreeGrafter"/>
</dbReference>
<comment type="caution">
    <text evidence="10">The sequence shown here is derived from an EMBL/GenBank/DDBJ whole genome shotgun (WGS) entry which is preliminary data.</text>
</comment>
<feature type="compositionally biased region" description="Basic and acidic residues" evidence="7">
    <location>
        <begin position="32"/>
        <end position="46"/>
    </location>
</feature>
<dbReference type="InterPro" id="IPR003362">
    <property type="entry name" value="Bact_transf"/>
</dbReference>
<dbReference type="NCBIfam" id="TIGR03025">
    <property type="entry name" value="EPS_sugtrans"/>
    <property type="match status" value="1"/>
</dbReference>
<gene>
    <name evidence="10" type="ORF">G6034_05715</name>
</gene>
<evidence type="ECO:0000259" key="9">
    <source>
        <dbReference type="Pfam" id="PF02397"/>
    </source>
</evidence>
<evidence type="ECO:0000313" key="11">
    <source>
        <dbReference type="Proteomes" id="UP000543556"/>
    </source>
</evidence>
<accession>A0A7Y7IFA1</accession>
<keyword evidence="6 8" id="KW-0472">Membrane</keyword>
<name>A0A7Y7IFA1_9MICC</name>
<protein>
    <submittedName>
        <fullName evidence="10">Sugar transferase</fullName>
    </submittedName>
</protein>
<feature type="transmembrane region" description="Helical" evidence="8">
    <location>
        <begin position="158"/>
        <end position="177"/>
    </location>
</feature>
<evidence type="ECO:0000256" key="2">
    <source>
        <dbReference type="ARBA" id="ARBA00006464"/>
    </source>
</evidence>
<feature type="transmembrane region" description="Helical" evidence="8">
    <location>
        <begin position="56"/>
        <end position="76"/>
    </location>
</feature>
<dbReference type="InterPro" id="IPR017475">
    <property type="entry name" value="EPS_sugar_tfrase"/>
</dbReference>
<keyword evidence="4 8" id="KW-0812">Transmembrane</keyword>
<keyword evidence="3 10" id="KW-0808">Transferase</keyword>
<dbReference type="EMBL" id="JAAMFM010000005">
    <property type="protein sequence ID" value="NVM94412.1"/>
    <property type="molecule type" value="Genomic_DNA"/>
</dbReference>
<feature type="transmembrane region" description="Helical" evidence="8">
    <location>
        <begin position="135"/>
        <end position="152"/>
    </location>
</feature>
<dbReference type="PANTHER" id="PTHR30576:SF10">
    <property type="entry name" value="SLL5057 PROTEIN"/>
    <property type="match status" value="1"/>
</dbReference>